<accession>A0A143BMX4</accession>
<gene>
    <name evidence="2" type="ORF">GEMMAAP_16540</name>
</gene>
<name>A0A143BMX4_9BACT</name>
<evidence type="ECO:0000313" key="3">
    <source>
        <dbReference type="Proteomes" id="UP000076404"/>
    </source>
</evidence>
<feature type="transmembrane region" description="Helical" evidence="1">
    <location>
        <begin position="113"/>
        <end position="135"/>
    </location>
</feature>
<reference evidence="2 3" key="1">
    <citation type="journal article" date="2014" name="Proc. Natl. Acad. Sci. U.S.A.">
        <title>Functional type 2 photosynthetic reaction centers found in the rare bacterial phylum Gemmatimonadetes.</title>
        <authorList>
            <person name="Zeng Y."/>
            <person name="Feng F."/>
            <person name="Medova H."/>
            <person name="Dean J."/>
            <person name="Koblizek M."/>
        </authorList>
    </citation>
    <scope>NUCLEOTIDE SEQUENCE [LARGE SCALE GENOMIC DNA]</scope>
    <source>
        <strain evidence="2 3">AP64</strain>
    </source>
</reference>
<dbReference type="KEGG" id="gph:GEMMAAP_16540"/>
<dbReference type="EMBL" id="CP011454">
    <property type="protein sequence ID" value="AMW05963.1"/>
    <property type="molecule type" value="Genomic_DNA"/>
</dbReference>
<dbReference type="STRING" id="1379270.GEMMAAP_16540"/>
<keyword evidence="1" id="KW-0472">Membrane</keyword>
<evidence type="ECO:0000256" key="1">
    <source>
        <dbReference type="SAM" id="Phobius"/>
    </source>
</evidence>
<keyword evidence="1" id="KW-0812">Transmembrane</keyword>
<organism evidence="2 3">
    <name type="scientific">Gemmatimonas phototrophica</name>
    <dbReference type="NCBI Taxonomy" id="1379270"/>
    <lineage>
        <taxon>Bacteria</taxon>
        <taxon>Pseudomonadati</taxon>
        <taxon>Gemmatimonadota</taxon>
        <taxon>Gemmatimonadia</taxon>
        <taxon>Gemmatimonadales</taxon>
        <taxon>Gemmatimonadaceae</taxon>
        <taxon>Gemmatimonas</taxon>
    </lineage>
</organism>
<dbReference type="AlphaFoldDB" id="A0A143BMX4"/>
<feature type="transmembrane region" description="Helical" evidence="1">
    <location>
        <begin position="78"/>
        <end position="98"/>
    </location>
</feature>
<keyword evidence="1" id="KW-1133">Transmembrane helix</keyword>
<proteinExistence type="predicted"/>
<feature type="transmembrane region" description="Helical" evidence="1">
    <location>
        <begin position="21"/>
        <end position="42"/>
    </location>
</feature>
<protein>
    <submittedName>
        <fullName evidence="2">Uncharacterized protein</fullName>
    </submittedName>
</protein>
<feature type="transmembrane region" description="Helical" evidence="1">
    <location>
        <begin position="54"/>
        <end position="71"/>
    </location>
</feature>
<evidence type="ECO:0000313" key="2">
    <source>
        <dbReference type="EMBL" id="AMW05963.1"/>
    </source>
</evidence>
<dbReference type="Proteomes" id="UP000076404">
    <property type="component" value="Chromosome"/>
</dbReference>
<keyword evidence="3" id="KW-1185">Reference proteome</keyword>
<reference evidence="2 3" key="2">
    <citation type="journal article" date="2016" name="Environ. Microbiol. Rep.">
        <title>Metagenomic evidence for the presence of phototrophic Gemmatimonadetes bacteria in diverse environments.</title>
        <authorList>
            <person name="Zeng Y."/>
            <person name="Baumbach J."/>
            <person name="Barbosa E.G."/>
            <person name="Azevedo V."/>
            <person name="Zhang C."/>
            <person name="Koblizek M."/>
        </authorList>
    </citation>
    <scope>NUCLEOTIDE SEQUENCE [LARGE SCALE GENOMIC DNA]</scope>
    <source>
        <strain evidence="2 3">AP64</strain>
    </source>
</reference>
<sequence>MQIDMSAPSTSVPTSLSTPQTAALAAALGVVAYVIIDATPWFTANGIPTGAVQFLWLAFVIVASGLCGWLHPDRSWRWATILLATQPLIMLAVTLIRGEPDNTHETIPARTSVFIASVFVATVSPFALISAAAMASKRKSDAR</sequence>